<dbReference type="AlphaFoldDB" id="A0A4U6UN06"/>
<evidence type="ECO:0000256" key="1">
    <source>
        <dbReference type="SAM" id="SignalP"/>
    </source>
</evidence>
<sequence>MTMLLWLSDLFVSSPPVATAAGDATTMMSATASSASFPSAFFLMHRR</sequence>
<dbReference type="Proteomes" id="UP000298652">
    <property type="component" value="Chromosome 5"/>
</dbReference>
<accession>A0A4U6UN06</accession>
<evidence type="ECO:0000313" key="2">
    <source>
        <dbReference type="EMBL" id="TKW16575.1"/>
    </source>
</evidence>
<keyword evidence="1" id="KW-0732">Signal</keyword>
<protein>
    <submittedName>
        <fullName evidence="2">Uncharacterized protein</fullName>
    </submittedName>
</protein>
<reference evidence="2" key="1">
    <citation type="submission" date="2019-03" db="EMBL/GenBank/DDBJ databases">
        <title>WGS assembly of Setaria viridis.</title>
        <authorList>
            <person name="Huang P."/>
            <person name="Jenkins J."/>
            <person name="Grimwood J."/>
            <person name="Barry K."/>
            <person name="Healey A."/>
            <person name="Mamidi S."/>
            <person name="Sreedasyam A."/>
            <person name="Shu S."/>
            <person name="Feldman M."/>
            <person name="Wu J."/>
            <person name="Yu Y."/>
            <person name="Chen C."/>
            <person name="Johnson J."/>
            <person name="Rokhsar D."/>
            <person name="Baxter I."/>
            <person name="Schmutz J."/>
            <person name="Brutnell T."/>
            <person name="Kellogg E."/>
        </authorList>
    </citation>
    <scope>NUCLEOTIDE SEQUENCE [LARGE SCALE GENOMIC DNA]</scope>
</reference>
<feature type="signal peptide" evidence="1">
    <location>
        <begin position="1"/>
        <end position="20"/>
    </location>
</feature>
<feature type="chain" id="PRO_5020691130" evidence="1">
    <location>
        <begin position="21"/>
        <end position="47"/>
    </location>
</feature>
<proteinExistence type="predicted"/>
<dbReference type="EMBL" id="CM016556">
    <property type="protein sequence ID" value="TKW16575.1"/>
    <property type="molecule type" value="Genomic_DNA"/>
</dbReference>
<gene>
    <name evidence="2" type="ORF">SEVIR_5G308150v2</name>
</gene>
<name>A0A4U6UN06_SETVI</name>
<dbReference type="Gramene" id="TKW16575">
    <property type="protein sequence ID" value="TKW16575"/>
    <property type="gene ID" value="SEVIR_5G308150v2"/>
</dbReference>
<evidence type="ECO:0000313" key="3">
    <source>
        <dbReference type="Proteomes" id="UP000298652"/>
    </source>
</evidence>
<keyword evidence="3" id="KW-1185">Reference proteome</keyword>
<organism evidence="2 3">
    <name type="scientific">Setaria viridis</name>
    <name type="common">Green bristlegrass</name>
    <name type="synonym">Setaria italica subsp. viridis</name>
    <dbReference type="NCBI Taxonomy" id="4556"/>
    <lineage>
        <taxon>Eukaryota</taxon>
        <taxon>Viridiplantae</taxon>
        <taxon>Streptophyta</taxon>
        <taxon>Embryophyta</taxon>
        <taxon>Tracheophyta</taxon>
        <taxon>Spermatophyta</taxon>
        <taxon>Magnoliopsida</taxon>
        <taxon>Liliopsida</taxon>
        <taxon>Poales</taxon>
        <taxon>Poaceae</taxon>
        <taxon>PACMAD clade</taxon>
        <taxon>Panicoideae</taxon>
        <taxon>Panicodae</taxon>
        <taxon>Paniceae</taxon>
        <taxon>Cenchrinae</taxon>
        <taxon>Setaria</taxon>
    </lineage>
</organism>